<dbReference type="GeneID" id="105311203"/>
<feature type="region of interest" description="Disordered" evidence="2">
    <location>
        <begin position="1"/>
        <end position="72"/>
    </location>
</feature>
<dbReference type="OrthoDB" id="9538520at2759"/>
<feature type="domain" description="GAGE" evidence="3">
    <location>
        <begin position="110"/>
        <end position="207"/>
    </location>
</feature>
<evidence type="ECO:0000259" key="3">
    <source>
        <dbReference type="SMART" id="SM01379"/>
    </source>
</evidence>
<gene>
    <name evidence="5" type="primary">LOC105311203</name>
</gene>
<dbReference type="InterPro" id="IPR031320">
    <property type="entry name" value="GAGE"/>
</dbReference>
<evidence type="ECO:0000313" key="5">
    <source>
        <dbReference type="RefSeq" id="XP_023382749.1"/>
    </source>
</evidence>
<organism evidence="4 5">
    <name type="scientific">Pteropus vampyrus</name>
    <name type="common">Large flying fox</name>
    <dbReference type="NCBI Taxonomy" id="132908"/>
    <lineage>
        <taxon>Eukaryota</taxon>
        <taxon>Metazoa</taxon>
        <taxon>Chordata</taxon>
        <taxon>Craniata</taxon>
        <taxon>Vertebrata</taxon>
        <taxon>Euteleostomi</taxon>
        <taxon>Mammalia</taxon>
        <taxon>Eutheria</taxon>
        <taxon>Laurasiatheria</taxon>
        <taxon>Chiroptera</taxon>
        <taxon>Yinpterochiroptera</taxon>
        <taxon>Pteropodoidea</taxon>
        <taxon>Pteropodidae</taxon>
        <taxon>Pteropodinae</taxon>
        <taxon>Pteropus</taxon>
    </lineage>
</organism>
<evidence type="ECO:0000313" key="4">
    <source>
        <dbReference type="Proteomes" id="UP000515202"/>
    </source>
</evidence>
<dbReference type="SMART" id="SM01379">
    <property type="entry name" value="GAGE"/>
    <property type="match status" value="2"/>
</dbReference>
<name>A0A6P6C5W9_PTEVA</name>
<dbReference type="RefSeq" id="XP_023382749.1">
    <property type="nucleotide sequence ID" value="XM_023526981.1"/>
</dbReference>
<dbReference type="AlphaFoldDB" id="A0A6P6C5W9"/>
<reference evidence="5" key="1">
    <citation type="submission" date="2025-08" db="UniProtKB">
        <authorList>
            <consortium name="RefSeq"/>
        </authorList>
    </citation>
    <scope>IDENTIFICATION</scope>
    <source>
        <tissue evidence="5">Kidney</tissue>
    </source>
</reference>
<accession>A0A6P6C5W9</accession>
<feature type="compositionally biased region" description="Basic and acidic residues" evidence="2">
    <location>
        <begin position="33"/>
        <end position="53"/>
    </location>
</feature>
<proteinExistence type="inferred from homology"/>
<dbReference type="InterPro" id="IPR008625">
    <property type="entry name" value="GAGE_fam"/>
</dbReference>
<sequence>MKKRVRWTSLWKTIPEEQEPSEPVGPVVAQEPSDEKPERKELPTESHEITPDQEKEDEGPPEIEGPGTEADLQDLAQINIVDKGRQRPDVKNADLPKAEAGMSHIRIQFMALLFSPRPDVEADLQELALPKTEGEGRKGPDIQGEILPIRKPIEVAEVGPDTESDLQDLAQLNIGDESRHGLDVKEAILPKAESIYMAEAGDGQPQE</sequence>
<dbReference type="Pfam" id="PF05831">
    <property type="entry name" value="GAGE"/>
    <property type="match status" value="2"/>
</dbReference>
<evidence type="ECO:0000256" key="2">
    <source>
        <dbReference type="SAM" id="MobiDB-lite"/>
    </source>
</evidence>
<dbReference type="KEGG" id="pvp:105311203"/>
<feature type="domain" description="GAGE" evidence="3">
    <location>
        <begin position="1"/>
        <end position="107"/>
    </location>
</feature>
<keyword evidence="4" id="KW-1185">Reference proteome</keyword>
<protein>
    <submittedName>
        <fullName evidence="5">G antigen family E member 3</fullName>
    </submittedName>
</protein>
<evidence type="ECO:0000256" key="1">
    <source>
        <dbReference type="ARBA" id="ARBA00007043"/>
    </source>
</evidence>
<comment type="similarity">
    <text evidence="1">Belongs to the GAGE family.</text>
</comment>
<dbReference type="Proteomes" id="UP000515202">
    <property type="component" value="Unplaced"/>
</dbReference>
<dbReference type="PANTHER" id="PTHR14047">
    <property type="entry name" value="P ANTIGEN FAMILY MEMBER 5-RELATED"/>
    <property type="match status" value="1"/>
</dbReference>